<evidence type="ECO:0000313" key="2">
    <source>
        <dbReference type="Proteomes" id="UP000837857"/>
    </source>
</evidence>
<organism evidence="1 2">
    <name type="scientific">Iphiclides podalirius</name>
    <name type="common">scarce swallowtail</name>
    <dbReference type="NCBI Taxonomy" id="110791"/>
    <lineage>
        <taxon>Eukaryota</taxon>
        <taxon>Metazoa</taxon>
        <taxon>Ecdysozoa</taxon>
        <taxon>Arthropoda</taxon>
        <taxon>Hexapoda</taxon>
        <taxon>Insecta</taxon>
        <taxon>Pterygota</taxon>
        <taxon>Neoptera</taxon>
        <taxon>Endopterygota</taxon>
        <taxon>Lepidoptera</taxon>
        <taxon>Glossata</taxon>
        <taxon>Ditrysia</taxon>
        <taxon>Papilionoidea</taxon>
        <taxon>Papilionidae</taxon>
        <taxon>Papilioninae</taxon>
        <taxon>Iphiclides</taxon>
    </lineage>
</organism>
<sequence length="111" mass="12573">MPSPVYRKSRLGRAKHLIAYSVSRALCGGIFGIFANRPRPGPKEKRHFRNPNSQLRTSLRTFGQTEFTLLAELTGKRLSGRPSIIDARIQRYACTGQDKTRRPTCDEAQLK</sequence>
<dbReference type="Proteomes" id="UP000837857">
    <property type="component" value="Chromosome 1"/>
</dbReference>
<gene>
    <name evidence="1" type="ORF">IPOD504_LOCUS751</name>
</gene>
<evidence type="ECO:0000313" key="1">
    <source>
        <dbReference type="EMBL" id="CAH2035902.1"/>
    </source>
</evidence>
<proteinExistence type="predicted"/>
<dbReference type="EMBL" id="OW152813">
    <property type="protein sequence ID" value="CAH2035902.1"/>
    <property type="molecule type" value="Genomic_DNA"/>
</dbReference>
<reference evidence="1" key="1">
    <citation type="submission" date="2022-03" db="EMBL/GenBank/DDBJ databases">
        <authorList>
            <person name="Martin H S."/>
        </authorList>
    </citation>
    <scope>NUCLEOTIDE SEQUENCE</scope>
</reference>
<accession>A0ABN8HUE2</accession>
<name>A0ABN8HUE2_9NEOP</name>
<keyword evidence="2" id="KW-1185">Reference proteome</keyword>
<feature type="non-terminal residue" evidence="1">
    <location>
        <position position="111"/>
    </location>
</feature>
<protein>
    <submittedName>
        <fullName evidence="1">Uncharacterized protein</fullName>
    </submittedName>
</protein>